<feature type="region of interest" description="Disordered" evidence="1">
    <location>
        <begin position="127"/>
        <end position="151"/>
    </location>
</feature>
<feature type="transmembrane region" description="Helical" evidence="2">
    <location>
        <begin position="62"/>
        <end position="80"/>
    </location>
</feature>
<feature type="transmembrane region" description="Helical" evidence="2">
    <location>
        <begin position="174"/>
        <end position="195"/>
    </location>
</feature>
<accession>A0A9P9WM59</accession>
<evidence type="ECO:0000256" key="1">
    <source>
        <dbReference type="SAM" id="MobiDB-lite"/>
    </source>
</evidence>
<keyword evidence="2" id="KW-1133">Transmembrane helix</keyword>
<evidence type="ECO:0000313" key="3">
    <source>
        <dbReference type="EMBL" id="KAI1869618.1"/>
    </source>
</evidence>
<evidence type="ECO:0008006" key="5">
    <source>
        <dbReference type="Google" id="ProtNLM"/>
    </source>
</evidence>
<comment type="caution">
    <text evidence="3">The sequence shown here is derived from an EMBL/GenBank/DDBJ whole genome shotgun (WGS) entry which is preliminary data.</text>
</comment>
<dbReference type="EMBL" id="JAFIMR010000015">
    <property type="protein sequence ID" value="KAI1869618.1"/>
    <property type="molecule type" value="Genomic_DNA"/>
</dbReference>
<name>A0A9P9WM59_9PEZI</name>
<proteinExistence type="predicted"/>
<gene>
    <name evidence="3" type="ORF">JX265_006708</name>
</gene>
<keyword evidence="2" id="KW-0812">Transmembrane</keyword>
<protein>
    <recommendedName>
        <fullName evidence="5">Transmembrane protein</fullName>
    </recommendedName>
</protein>
<reference evidence="3" key="1">
    <citation type="submission" date="2021-03" db="EMBL/GenBank/DDBJ databases">
        <title>Revisited historic fungal species revealed as producer of novel bioactive compounds through whole genome sequencing and comparative genomics.</title>
        <authorList>
            <person name="Vignolle G.A."/>
            <person name="Hochenegger N."/>
            <person name="Mach R.L."/>
            <person name="Mach-Aigner A.R."/>
            <person name="Javad Rahimi M."/>
            <person name="Salim K.A."/>
            <person name="Chan C.M."/>
            <person name="Lim L.B.L."/>
            <person name="Cai F."/>
            <person name="Druzhinina I.S."/>
            <person name="U'Ren J.M."/>
            <person name="Derntl C."/>
        </authorList>
    </citation>
    <scope>NUCLEOTIDE SEQUENCE</scope>
    <source>
        <strain evidence="3">TUCIM 5799</strain>
    </source>
</reference>
<feature type="transmembrane region" description="Helical" evidence="2">
    <location>
        <begin position="215"/>
        <end position="234"/>
    </location>
</feature>
<dbReference type="Proteomes" id="UP000829685">
    <property type="component" value="Unassembled WGS sequence"/>
</dbReference>
<keyword evidence="2" id="KW-0472">Membrane</keyword>
<dbReference type="AlphaFoldDB" id="A0A9P9WM59"/>
<keyword evidence="4" id="KW-1185">Reference proteome</keyword>
<organism evidence="3 4">
    <name type="scientific">Neoarthrinium moseri</name>
    <dbReference type="NCBI Taxonomy" id="1658444"/>
    <lineage>
        <taxon>Eukaryota</taxon>
        <taxon>Fungi</taxon>
        <taxon>Dikarya</taxon>
        <taxon>Ascomycota</taxon>
        <taxon>Pezizomycotina</taxon>
        <taxon>Sordariomycetes</taxon>
        <taxon>Xylariomycetidae</taxon>
        <taxon>Amphisphaeriales</taxon>
        <taxon>Apiosporaceae</taxon>
        <taxon>Neoarthrinium</taxon>
    </lineage>
</organism>
<evidence type="ECO:0000313" key="4">
    <source>
        <dbReference type="Proteomes" id="UP000829685"/>
    </source>
</evidence>
<evidence type="ECO:0000256" key="2">
    <source>
        <dbReference type="SAM" id="Phobius"/>
    </source>
</evidence>
<sequence length="250" mass="25901">MDIQQTRTRLRRTFAYPADESAFDDAADDDDDGAPALDETEQDELISALSTANHGTNAQFRLLLLALPAVSAVPYALALADPRAQGLSRTAAVLALTSLASTAGLLWGRPAGTTGIGPLDRWAAGAPGAEDTLHGDHGARAASTRRRSRRDSFSLPQAVPLADGHGPLGTWLPYLNLGLCALLVLMGLLGAGTAAGRGAAAGAAPRSWGHVGLPYLPAVIYAVVLLANVVMGGVDPERELSGLKYEYKGA</sequence>